<keyword evidence="2" id="KW-1185">Reference proteome</keyword>
<name>A0A067G126_CITSI</name>
<accession>A0A067G126</accession>
<evidence type="ECO:0000313" key="1">
    <source>
        <dbReference type="EMBL" id="KDO69161.1"/>
    </source>
</evidence>
<proteinExistence type="predicted"/>
<dbReference type="Proteomes" id="UP000027120">
    <property type="component" value="Unassembled WGS sequence"/>
</dbReference>
<dbReference type="EMBL" id="KK784893">
    <property type="protein sequence ID" value="KDO69161.1"/>
    <property type="molecule type" value="Genomic_DNA"/>
</dbReference>
<protein>
    <submittedName>
        <fullName evidence="1">Uncharacterized protein</fullName>
    </submittedName>
</protein>
<evidence type="ECO:0000313" key="2">
    <source>
        <dbReference type="Proteomes" id="UP000027120"/>
    </source>
</evidence>
<organism evidence="1 2">
    <name type="scientific">Citrus sinensis</name>
    <name type="common">Sweet orange</name>
    <name type="synonym">Citrus aurantium var. sinensis</name>
    <dbReference type="NCBI Taxonomy" id="2711"/>
    <lineage>
        <taxon>Eukaryota</taxon>
        <taxon>Viridiplantae</taxon>
        <taxon>Streptophyta</taxon>
        <taxon>Embryophyta</taxon>
        <taxon>Tracheophyta</taxon>
        <taxon>Spermatophyta</taxon>
        <taxon>Magnoliopsida</taxon>
        <taxon>eudicotyledons</taxon>
        <taxon>Gunneridae</taxon>
        <taxon>Pentapetalae</taxon>
        <taxon>rosids</taxon>
        <taxon>malvids</taxon>
        <taxon>Sapindales</taxon>
        <taxon>Rutaceae</taxon>
        <taxon>Aurantioideae</taxon>
        <taxon>Citrus</taxon>
    </lineage>
</organism>
<sequence length="76" mass="9059">MVKTYMSNKNIVTKNECMKLFYLNAAARVHIIYRMKPKANSHLNLKDFCPNVRIDFQWFKNKHKHPLLGRCCVFIS</sequence>
<dbReference type="AlphaFoldDB" id="A0A067G126"/>
<reference evidence="1 2" key="1">
    <citation type="submission" date="2014-04" db="EMBL/GenBank/DDBJ databases">
        <authorList>
            <consortium name="International Citrus Genome Consortium"/>
            <person name="Gmitter F."/>
            <person name="Chen C."/>
            <person name="Farmerie W."/>
            <person name="Harkins T."/>
            <person name="Desany B."/>
            <person name="Mohiuddin M."/>
            <person name="Kodira C."/>
            <person name="Borodovsky M."/>
            <person name="Lomsadze A."/>
            <person name="Burns P."/>
            <person name="Jenkins J."/>
            <person name="Prochnik S."/>
            <person name="Shu S."/>
            <person name="Chapman J."/>
            <person name="Pitluck S."/>
            <person name="Schmutz J."/>
            <person name="Rokhsar D."/>
        </authorList>
    </citation>
    <scope>NUCLEOTIDE SEQUENCE</scope>
</reference>
<gene>
    <name evidence="1" type="ORF">CISIN_1g042930mg</name>
</gene>